<organism evidence="1">
    <name type="scientific">Anguilla anguilla</name>
    <name type="common">European freshwater eel</name>
    <name type="synonym">Muraena anguilla</name>
    <dbReference type="NCBI Taxonomy" id="7936"/>
    <lineage>
        <taxon>Eukaryota</taxon>
        <taxon>Metazoa</taxon>
        <taxon>Chordata</taxon>
        <taxon>Craniata</taxon>
        <taxon>Vertebrata</taxon>
        <taxon>Euteleostomi</taxon>
        <taxon>Actinopterygii</taxon>
        <taxon>Neopterygii</taxon>
        <taxon>Teleostei</taxon>
        <taxon>Anguilliformes</taxon>
        <taxon>Anguillidae</taxon>
        <taxon>Anguilla</taxon>
    </lineage>
</organism>
<sequence length="65" mass="7360">MSVSIKHAELIQLSQPLALAWPAWGRRKAQLRERPNLFGPRIHCGFRAVFQVGLNNTISDSEKSM</sequence>
<proteinExistence type="predicted"/>
<reference evidence="1" key="2">
    <citation type="journal article" date="2015" name="Fish Shellfish Immunol.">
        <title>Early steps in the European eel (Anguilla anguilla)-Vibrio vulnificus interaction in the gills: Role of the RtxA13 toxin.</title>
        <authorList>
            <person name="Callol A."/>
            <person name="Pajuelo D."/>
            <person name="Ebbesson L."/>
            <person name="Teles M."/>
            <person name="MacKenzie S."/>
            <person name="Amaro C."/>
        </authorList>
    </citation>
    <scope>NUCLEOTIDE SEQUENCE</scope>
</reference>
<name>A0A0E9SFE8_ANGAN</name>
<protein>
    <submittedName>
        <fullName evidence="1">Uncharacterized protein</fullName>
    </submittedName>
</protein>
<dbReference type="EMBL" id="GBXM01068566">
    <property type="protein sequence ID" value="JAH40011.1"/>
    <property type="molecule type" value="Transcribed_RNA"/>
</dbReference>
<reference evidence="1" key="1">
    <citation type="submission" date="2014-11" db="EMBL/GenBank/DDBJ databases">
        <authorList>
            <person name="Amaro Gonzalez C."/>
        </authorList>
    </citation>
    <scope>NUCLEOTIDE SEQUENCE</scope>
</reference>
<dbReference type="AlphaFoldDB" id="A0A0E9SFE8"/>
<evidence type="ECO:0000313" key="1">
    <source>
        <dbReference type="EMBL" id="JAH40011.1"/>
    </source>
</evidence>
<accession>A0A0E9SFE8</accession>